<dbReference type="InterPro" id="IPR036388">
    <property type="entry name" value="WH-like_DNA-bd_sf"/>
</dbReference>
<gene>
    <name evidence="1" type="ORF">DSM19430T_29930</name>
</gene>
<sequence>MDAPLPETAQVVADIIGREHALALARMCKCRSLYIPKRLPPKHWLRDVVGDANAEALAEEFPGFILPMAKCANVIRAERDKCILQMRHEGMNAAEIAARVGVAERTVYTVVCNHTRQ</sequence>
<dbReference type="SUPFAM" id="SSF46689">
    <property type="entry name" value="Homeodomain-like"/>
    <property type="match status" value="1"/>
</dbReference>
<name>A0A7J0BX68_9BACT</name>
<comment type="caution">
    <text evidence="1">The sequence shown here is derived from an EMBL/GenBank/DDBJ whole genome shotgun (WGS) entry which is preliminary data.</text>
</comment>
<accession>A0A7J0BX68</accession>
<protein>
    <submittedName>
        <fullName evidence="1">Uncharacterized protein</fullName>
    </submittedName>
</protein>
<dbReference type="AlphaFoldDB" id="A0A7J0BX68"/>
<dbReference type="Gene3D" id="1.10.10.10">
    <property type="entry name" value="Winged helix-like DNA-binding domain superfamily/Winged helix DNA-binding domain"/>
    <property type="match status" value="1"/>
</dbReference>
<keyword evidence="2" id="KW-1185">Reference proteome</keyword>
<dbReference type="Proteomes" id="UP000503820">
    <property type="component" value="Unassembled WGS sequence"/>
</dbReference>
<reference evidence="1 2" key="1">
    <citation type="submission" date="2020-05" db="EMBL/GenBank/DDBJ databases">
        <title>Draft genome sequence of Desulfovibrio psychrotolerans JS1T.</title>
        <authorList>
            <person name="Ueno A."/>
            <person name="Tamazawa S."/>
            <person name="Tamamura S."/>
            <person name="Murakami T."/>
            <person name="Kiyama T."/>
            <person name="Inomata H."/>
            <person name="Amano Y."/>
            <person name="Miyakawa K."/>
            <person name="Tamaki H."/>
            <person name="Naganuma T."/>
            <person name="Kaneko K."/>
        </authorList>
    </citation>
    <scope>NUCLEOTIDE SEQUENCE [LARGE SCALE GENOMIC DNA]</scope>
    <source>
        <strain evidence="1 2">JS1</strain>
    </source>
</reference>
<dbReference type="InterPro" id="IPR009057">
    <property type="entry name" value="Homeodomain-like_sf"/>
</dbReference>
<proteinExistence type="predicted"/>
<dbReference type="RefSeq" id="WP_174410923.1">
    <property type="nucleotide sequence ID" value="NZ_BLVP01000036.1"/>
</dbReference>
<dbReference type="EMBL" id="BLVP01000036">
    <property type="protein sequence ID" value="GFM38309.1"/>
    <property type="molecule type" value="Genomic_DNA"/>
</dbReference>
<evidence type="ECO:0000313" key="1">
    <source>
        <dbReference type="EMBL" id="GFM38309.1"/>
    </source>
</evidence>
<organism evidence="1 2">
    <name type="scientific">Desulfovibrio psychrotolerans</name>
    <dbReference type="NCBI Taxonomy" id="415242"/>
    <lineage>
        <taxon>Bacteria</taxon>
        <taxon>Pseudomonadati</taxon>
        <taxon>Thermodesulfobacteriota</taxon>
        <taxon>Desulfovibrionia</taxon>
        <taxon>Desulfovibrionales</taxon>
        <taxon>Desulfovibrionaceae</taxon>
        <taxon>Desulfovibrio</taxon>
    </lineage>
</organism>
<evidence type="ECO:0000313" key="2">
    <source>
        <dbReference type="Proteomes" id="UP000503820"/>
    </source>
</evidence>